<dbReference type="Proteomes" id="UP001202887">
    <property type="component" value="Unassembled WGS sequence"/>
</dbReference>
<feature type="domain" description="ABC transporter" evidence="9">
    <location>
        <begin position="360"/>
        <end position="594"/>
    </location>
</feature>
<dbReference type="InterPro" id="IPR027417">
    <property type="entry name" value="P-loop_NTPase"/>
</dbReference>
<dbReference type="PROSITE" id="PS00211">
    <property type="entry name" value="ABC_TRANSPORTER_1"/>
    <property type="match status" value="1"/>
</dbReference>
<evidence type="ECO:0000259" key="9">
    <source>
        <dbReference type="PROSITE" id="PS50893"/>
    </source>
</evidence>
<feature type="domain" description="ABC transmembrane type-1" evidence="10">
    <location>
        <begin position="40"/>
        <end position="324"/>
    </location>
</feature>
<dbReference type="InterPro" id="IPR003593">
    <property type="entry name" value="AAA+_ATPase"/>
</dbReference>
<accession>A0AAW5ERR8</accession>
<name>A0AAW5ERR8_NOVHA</name>
<evidence type="ECO:0000256" key="8">
    <source>
        <dbReference type="SAM" id="Phobius"/>
    </source>
</evidence>
<dbReference type="Gene3D" id="1.20.1560.10">
    <property type="entry name" value="ABC transporter type 1, transmembrane domain"/>
    <property type="match status" value="1"/>
</dbReference>
<reference evidence="11" key="1">
    <citation type="journal article" date="2021" name="Polymers (Basel)">
        <title>Highly Stretchable Bacterial Cellulose Produced by Komagataeibacter hansenii SI1.</title>
        <authorList>
            <person name="Cielecka I."/>
            <person name="Ryngajllo M."/>
            <person name="Maniukiewicz W."/>
            <person name="Bielecki S."/>
        </authorList>
    </citation>
    <scope>NUCLEOTIDE SEQUENCE</scope>
    <source>
        <strain evidence="11">SI1</strain>
    </source>
</reference>
<organism evidence="11 12">
    <name type="scientific">Novacetimonas hansenii</name>
    <name type="common">Komagataeibacter hansenii</name>
    <dbReference type="NCBI Taxonomy" id="436"/>
    <lineage>
        <taxon>Bacteria</taxon>
        <taxon>Pseudomonadati</taxon>
        <taxon>Pseudomonadota</taxon>
        <taxon>Alphaproteobacteria</taxon>
        <taxon>Acetobacterales</taxon>
        <taxon>Acetobacteraceae</taxon>
        <taxon>Novacetimonas</taxon>
    </lineage>
</organism>
<dbReference type="Gene3D" id="3.40.50.300">
    <property type="entry name" value="P-loop containing nucleotide triphosphate hydrolases"/>
    <property type="match status" value="1"/>
</dbReference>
<evidence type="ECO:0000256" key="7">
    <source>
        <dbReference type="ARBA" id="ARBA00024725"/>
    </source>
</evidence>
<dbReference type="InterPro" id="IPR039421">
    <property type="entry name" value="Type_1_exporter"/>
</dbReference>
<dbReference type="Pfam" id="PF00664">
    <property type="entry name" value="ABC_membrane"/>
    <property type="match status" value="1"/>
</dbReference>
<evidence type="ECO:0000256" key="5">
    <source>
        <dbReference type="ARBA" id="ARBA00022989"/>
    </source>
</evidence>
<dbReference type="GO" id="GO:0016887">
    <property type="term" value="F:ATP hydrolysis activity"/>
    <property type="evidence" value="ECO:0007669"/>
    <property type="project" value="InterPro"/>
</dbReference>
<dbReference type="SUPFAM" id="SSF90123">
    <property type="entry name" value="ABC transporter transmembrane region"/>
    <property type="match status" value="1"/>
</dbReference>
<dbReference type="PANTHER" id="PTHR24221">
    <property type="entry name" value="ATP-BINDING CASSETTE SUB-FAMILY B"/>
    <property type="match status" value="1"/>
</dbReference>
<keyword evidence="6 8" id="KW-0472">Membrane</keyword>
<dbReference type="GO" id="GO:0034040">
    <property type="term" value="F:ATPase-coupled lipid transmembrane transporter activity"/>
    <property type="evidence" value="ECO:0007669"/>
    <property type="project" value="TreeGrafter"/>
</dbReference>
<dbReference type="Pfam" id="PF00005">
    <property type="entry name" value="ABC_tran"/>
    <property type="match status" value="1"/>
</dbReference>
<dbReference type="SMART" id="SM00382">
    <property type="entry name" value="AAA"/>
    <property type="match status" value="1"/>
</dbReference>
<keyword evidence="3" id="KW-0547">Nucleotide-binding</keyword>
<keyword evidence="2 8" id="KW-0812">Transmembrane</keyword>
<dbReference type="EMBL" id="JAIBCX010000018">
    <property type="protein sequence ID" value="MCJ8354000.1"/>
    <property type="molecule type" value="Genomic_DNA"/>
</dbReference>
<sequence>MDKTPPSDDVTIPDGAMPGLRHHPARFMAYYVRRHLWAHLLVLGMVTLAMACGVSTSYIIRHLVNAMAASPRPDMMVVWSMVVAFCGVIFVDGCAWRVAGWMASGLFVEVGGDIRRDLFRYLTGHSVAYFAERMSGALSARISTAANAVFSLENLTAWTLLPSGLNIIMSIAMLMTVSPWMALSIVGMTVGAALLIFLLGTRGRGLHRDYAAQAAENDGEMLDIVNNMPLVRAYGMTVRECRHMGQRILHETGLHRRSLRYLEKLRMFHAGLTMLMTGGLLVWVVTLWHLHRATIGDVVMVTTLGFVILNCTRDLAFALVEAVQHASRLSETLEKLLLAHETSSHPLPSRSLPQRAHGHVSIRDACFSYPGGKPVLSHFNLDIRAASRVGLVGQSGSGKSTLLALLQRQRFLQEGQILIDGIDILALDEDSMRGCMAVVAQEVALLRRSVRDNIRYGCDGASNAEVAAAASAAGCLDFIMGMPQQFDTIVGERGVMLSGGQRQRIAIARAFLRNAPILVLDEATSALDSQSEKHVQDALDRLQAGRTVIAVAHRLSTLQGFDRIVVMDHGRIVQDGSVSELENMPGLYRDVLMQQDSTLSVS</sequence>
<evidence type="ECO:0000256" key="1">
    <source>
        <dbReference type="ARBA" id="ARBA00004651"/>
    </source>
</evidence>
<dbReference type="FunFam" id="3.40.50.300:FF:000218">
    <property type="entry name" value="Multidrug ABC transporter ATP-binding protein"/>
    <property type="match status" value="1"/>
</dbReference>
<dbReference type="InterPro" id="IPR017871">
    <property type="entry name" value="ABC_transporter-like_CS"/>
</dbReference>
<dbReference type="InterPro" id="IPR011527">
    <property type="entry name" value="ABC1_TM_dom"/>
</dbReference>
<feature type="transmembrane region" description="Helical" evidence="8">
    <location>
        <begin position="180"/>
        <end position="200"/>
    </location>
</feature>
<dbReference type="SUPFAM" id="SSF52540">
    <property type="entry name" value="P-loop containing nucleoside triphosphate hydrolases"/>
    <property type="match status" value="1"/>
</dbReference>
<evidence type="ECO:0000256" key="2">
    <source>
        <dbReference type="ARBA" id="ARBA00022692"/>
    </source>
</evidence>
<protein>
    <submittedName>
        <fullName evidence="11">ABC transporter ATP-binding protein/permease</fullName>
    </submittedName>
</protein>
<evidence type="ECO:0000256" key="6">
    <source>
        <dbReference type="ARBA" id="ARBA00023136"/>
    </source>
</evidence>
<keyword evidence="5 8" id="KW-1133">Transmembrane helix</keyword>
<feature type="transmembrane region" description="Helical" evidence="8">
    <location>
        <begin position="155"/>
        <end position="174"/>
    </location>
</feature>
<evidence type="ECO:0000259" key="10">
    <source>
        <dbReference type="PROSITE" id="PS50929"/>
    </source>
</evidence>
<evidence type="ECO:0000313" key="12">
    <source>
        <dbReference type="Proteomes" id="UP001202887"/>
    </source>
</evidence>
<dbReference type="PANTHER" id="PTHR24221:SF654">
    <property type="entry name" value="ATP-BINDING CASSETTE SUB-FAMILY B MEMBER 6"/>
    <property type="match status" value="1"/>
</dbReference>
<dbReference type="InterPro" id="IPR003439">
    <property type="entry name" value="ABC_transporter-like_ATP-bd"/>
</dbReference>
<reference evidence="11" key="2">
    <citation type="submission" date="2022-03" db="EMBL/GenBank/DDBJ databases">
        <authorList>
            <person name="Ryngajllo M."/>
            <person name="Jacek P."/>
            <person name="Kubiak K."/>
        </authorList>
    </citation>
    <scope>NUCLEOTIDE SEQUENCE</scope>
    <source>
        <strain evidence="11">SI1</strain>
    </source>
</reference>
<keyword evidence="4 11" id="KW-0067">ATP-binding</keyword>
<comment type="subcellular location">
    <subcellularLocation>
        <location evidence="1">Cell membrane</location>
        <topology evidence="1">Multi-pass membrane protein</topology>
    </subcellularLocation>
</comment>
<feature type="transmembrane region" description="Helical" evidence="8">
    <location>
        <begin position="267"/>
        <end position="290"/>
    </location>
</feature>
<dbReference type="RefSeq" id="WP_247066968.1">
    <property type="nucleotide sequence ID" value="NZ_CP094848.1"/>
</dbReference>
<dbReference type="GO" id="GO:0005524">
    <property type="term" value="F:ATP binding"/>
    <property type="evidence" value="ECO:0007669"/>
    <property type="project" value="UniProtKB-KW"/>
</dbReference>
<feature type="transmembrane region" description="Helical" evidence="8">
    <location>
        <begin position="76"/>
        <end position="96"/>
    </location>
</feature>
<feature type="transmembrane region" description="Helical" evidence="8">
    <location>
        <begin position="36"/>
        <end position="60"/>
    </location>
</feature>
<dbReference type="InterPro" id="IPR036640">
    <property type="entry name" value="ABC1_TM_sf"/>
</dbReference>
<evidence type="ECO:0000313" key="11">
    <source>
        <dbReference type="EMBL" id="MCJ8354000.1"/>
    </source>
</evidence>
<dbReference type="GO" id="GO:0005886">
    <property type="term" value="C:plasma membrane"/>
    <property type="evidence" value="ECO:0007669"/>
    <property type="project" value="UniProtKB-SubCell"/>
</dbReference>
<proteinExistence type="predicted"/>
<dbReference type="PROSITE" id="PS50893">
    <property type="entry name" value="ABC_TRANSPORTER_2"/>
    <property type="match status" value="1"/>
</dbReference>
<gene>
    <name evidence="11" type="ORF">K1W68_08355</name>
</gene>
<dbReference type="GO" id="GO:0140359">
    <property type="term" value="F:ABC-type transporter activity"/>
    <property type="evidence" value="ECO:0007669"/>
    <property type="project" value="InterPro"/>
</dbReference>
<dbReference type="PROSITE" id="PS50929">
    <property type="entry name" value="ABC_TM1F"/>
    <property type="match status" value="1"/>
</dbReference>
<comment type="caution">
    <text evidence="11">The sequence shown here is derived from an EMBL/GenBank/DDBJ whole genome shotgun (WGS) entry which is preliminary data.</text>
</comment>
<comment type="function">
    <text evidence="7">Part of an ABC transporter complex. Transmembrane domains (TMD) form a pore in the inner membrane and the ATP-binding domain (NBD) is responsible for energy generation.</text>
</comment>
<evidence type="ECO:0000256" key="4">
    <source>
        <dbReference type="ARBA" id="ARBA00022840"/>
    </source>
</evidence>
<dbReference type="AlphaFoldDB" id="A0AAW5ERR8"/>
<evidence type="ECO:0000256" key="3">
    <source>
        <dbReference type="ARBA" id="ARBA00022741"/>
    </source>
</evidence>